<comment type="cofactor">
    <cofactor evidence="2">
        <name>a divalent metal cation</name>
        <dbReference type="ChEBI" id="CHEBI:60240"/>
    </cofactor>
</comment>
<feature type="binding site" evidence="2">
    <location>
        <position position="442"/>
    </location>
    <ligand>
        <name>Mg(2+)</name>
        <dbReference type="ChEBI" id="CHEBI:18420"/>
    </ligand>
</feature>
<feature type="binding site" evidence="2">
    <location>
        <position position="239"/>
    </location>
    <ligand>
        <name>a divalent metal cation</name>
        <dbReference type="ChEBI" id="CHEBI:60240"/>
        <note>catalytic</note>
    </ligand>
</feature>
<dbReference type="InterPro" id="IPR036237">
    <property type="entry name" value="Xyl_isomerase-like_sf"/>
</dbReference>
<evidence type="ECO:0000313" key="4">
    <source>
        <dbReference type="EMBL" id="KTQ97035.1"/>
    </source>
</evidence>
<evidence type="ECO:0000256" key="2">
    <source>
        <dbReference type="HAMAP-Rule" id="MF_02238"/>
    </source>
</evidence>
<dbReference type="SUPFAM" id="SSF54593">
    <property type="entry name" value="Glyoxalase/Bleomycin resistance protein/Dihydroxybiphenyl dioxygenase"/>
    <property type="match status" value="1"/>
</dbReference>
<dbReference type="EC" id="4.2.1.118" evidence="2"/>
<dbReference type="InterPro" id="IPR013022">
    <property type="entry name" value="Xyl_isomerase-like_TIM-brl"/>
</dbReference>
<dbReference type="InterPro" id="IPR004360">
    <property type="entry name" value="Glyas_Fos-R_dOase_dom"/>
</dbReference>
<feature type="binding site" evidence="2">
    <location>
        <position position="191"/>
    </location>
    <ligand>
        <name>a divalent metal cation</name>
        <dbReference type="ChEBI" id="CHEBI:60240"/>
        <note>catalytic</note>
    </ligand>
</feature>
<dbReference type="AlphaFoldDB" id="A0A175RAP4"/>
<reference evidence="4 5" key="1">
    <citation type="journal article" date="2016" name="Front. Microbiol.">
        <title>Genomic Resource of Rice Seed Associated Bacteria.</title>
        <authorList>
            <person name="Midha S."/>
            <person name="Bansal K."/>
            <person name="Sharma S."/>
            <person name="Kumar N."/>
            <person name="Patil P.P."/>
            <person name="Chaudhry V."/>
            <person name="Patil P.B."/>
        </authorList>
    </citation>
    <scope>NUCLEOTIDE SEQUENCE [LARGE SCALE GENOMIC DNA]</scope>
    <source>
        <strain evidence="4 5">NS226</strain>
    </source>
</reference>
<dbReference type="PROSITE" id="PS51819">
    <property type="entry name" value="VOC"/>
    <property type="match status" value="1"/>
</dbReference>
<dbReference type="Pfam" id="PF01261">
    <property type="entry name" value="AP_endonuc_2"/>
    <property type="match status" value="1"/>
</dbReference>
<dbReference type="PATRIC" id="fig|401562.3.peg.443"/>
<keyword evidence="1 2" id="KW-0479">Metal-binding</keyword>
<feature type="binding site" evidence="2">
    <location>
        <position position="597"/>
    </location>
    <ligand>
        <name>Mg(2+)</name>
        <dbReference type="ChEBI" id="CHEBI:18420"/>
    </ligand>
</feature>
<dbReference type="RefSeq" id="WP_058634209.1">
    <property type="nucleotide sequence ID" value="NZ_LDPZ01000012.1"/>
</dbReference>
<dbReference type="Pfam" id="PF14696">
    <property type="entry name" value="Glyoxalase_5"/>
    <property type="match status" value="1"/>
</dbReference>
<dbReference type="SUPFAM" id="SSF51658">
    <property type="entry name" value="Xylose isomerase-like"/>
    <property type="match status" value="1"/>
</dbReference>
<dbReference type="Proteomes" id="UP000078272">
    <property type="component" value="Unassembled WGS sequence"/>
</dbReference>
<dbReference type="GO" id="GO:0046279">
    <property type="term" value="P:3,4-dihydroxybenzoate biosynthetic process"/>
    <property type="evidence" value="ECO:0007669"/>
    <property type="project" value="UniProtKB-UniRule"/>
</dbReference>
<dbReference type="UniPathway" id="UPA00088"/>
<name>A0A175RAP4_9HYPH</name>
<dbReference type="PANTHER" id="PTHR12110:SF21">
    <property type="entry name" value="XYLOSE ISOMERASE-LIKE TIM BARREL DOMAIN-CONTAINING PROTEIN"/>
    <property type="match status" value="1"/>
</dbReference>
<proteinExistence type="inferred from homology"/>
<dbReference type="EMBL" id="LDPZ01000012">
    <property type="protein sequence ID" value="KTQ97035.1"/>
    <property type="molecule type" value="Genomic_DNA"/>
</dbReference>
<comment type="pathway">
    <text evidence="2">Aromatic compound metabolism; 3,4-dihydroxybenzoate biosynthesis.</text>
</comment>
<dbReference type="GO" id="GO:0046872">
    <property type="term" value="F:metal ion binding"/>
    <property type="evidence" value="ECO:0007669"/>
    <property type="project" value="UniProtKB-UniRule"/>
</dbReference>
<feature type="binding site" evidence="2">
    <location>
        <position position="165"/>
    </location>
    <ligand>
        <name>a divalent metal cation</name>
        <dbReference type="ChEBI" id="CHEBI:60240"/>
        <note>catalytic</note>
    </ligand>
</feature>
<protein>
    <recommendedName>
        <fullName evidence="2">3-dehydroshikimate dehydratase</fullName>
        <shortName evidence="2">DSD</shortName>
        <ecNumber evidence="2">4.2.1.118</ecNumber>
    </recommendedName>
</protein>
<feature type="binding site" evidence="2">
    <location>
        <position position="134"/>
    </location>
    <ligand>
        <name>a divalent metal cation</name>
        <dbReference type="ChEBI" id="CHEBI:60240"/>
        <note>catalytic</note>
    </ligand>
</feature>
<dbReference type="InterPro" id="IPR029068">
    <property type="entry name" value="Glyas_Bleomycin-R_OHBP_Dase"/>
</dbReference>
<gene>
    <name evidence="4" type="ORF">NS226_05880</name>
</gene>
<comment type="similarity">
    <text evidence="2">Belongs to the bacterial two-domain DSD family.</text>
</comment>
<dbReference type="InterPro" id="IPR037523">
    <property type="entry name" value="VOC_core"/>
</dbReference>
<dbReference type="CDD" id="cd08342">
    <property type="entry name" value="HPPD_N_like"/>
    <property type="match status" value="1"/>
</dbReference>
<dbReference type="InterPro" id="IPR041736">
    <property type="entry name" value="4OHPhenylPyrv_dOase_N"/>
</dbReference>
<organism evidence="4 5">
    <name type="scientific">Aureimonas ureilytica</name>
    <dbReference type="NCBI Taxonomy" id="401562"/>
    <lineage>
        <taxon>Bacteria</taxon>
        <taxon>Pseudomonadati</taxon>
        <taxon>Pseudomonadota</taxon>
        <taxon>Alphaproteobacteria</taxon>
        <taxon>Hyphomicrobiales</taxon>
        <taxon>Aurantimonadaceae</taxon>
        <taxon>Aureimonas</taxon>
    </lineage>
</organism>
<dbReference type="HAMAP" id="MF_02238">
    <property type="entry name" value="DSD"/>
    <property type="match status" value="1"/>
</dbReference>
<comment type="catalytic activity">
    <reaction evidence="2">
        <text>3-dehydroshikimate = 3,4-dihydroxybenzoate + H2O</text>
        <dbReference type="Rhea" id="RHEA:24848"/>
        <dbReference type="ChEBI" id="CHEBI:15377"/>
        <dbReference type="ChEBI" id="CHEBI:16630"/>
        <dbReference type="ChEBI" id="CHEBI:36241"/>
        <dbReference type="EC" id="4.2.1.118"/>
    </reaction>
</comment>
<comment type="function">
    <text evidence="2">Catalyzes the conversion of 3-dehydroshikimate to protocatechuate (3,4-dihydroxybenzoate), a common intermediate of quinate and shikimate degradation pathways.</text>
</comment>
<dbReference type="Gene3D" id="3.20.20.150">
    <property type="entry name" value="Divalent-metal-dependent TIM barrel enzymes"/>
    <property type="match status" value="1"/>
</dbReference>
<feature type="binding site" evidence="2">
    <location>
        <position position="520"/>
    </location>
    <ligand>
        <name>Mg(2+)</name>
        <dbReference type="ChEBI" id="CHEBI:18420"/>
    </ligand>
</feature>
<dbReference type="GO" id="GO:0046565">
    <property type="term" value="F:3-dehydroshikimate dehydratase activity"/>
    <property type="evidence" value="ECO:0007669"/>
    <property type="project" value="UniProtKB-UniRule"/>
</dbReference>
<sequence length="630" mass="68760">MKTSIATVSLSGDLSEKLAAIAQAGFGAVEIFENDFLAFDSGPREVGRMVRDAGLTISLFQPFRDFEGLPEPQRAKAFERARRKFETMNELGTDLILICSSVSPLAQGGIDRAADDLRELGDLAKAAGVRVGYEALAWGRFVNDHRDAWEIVRRADHPNIGLILDSFHTLSRGLDPASIRSIPKDKIFIVQMADAPRLDLDLLSWSRHYRNMPGQGDLPVADFMAAVEATGYDGYYSLEIFNDQFRAGSARQTAVDGRRSLIYMMDRLKAEGRAVKGPSEPSPLPPPAQTAGVSFVEFAADTFSAQSLSKLLHSIGFAHAGTHRSKDVELYAQGDLRVVINTEVEGFAHSAYVVHGTSVAALGLRMTDAAAALSRAEGLLATPFRQPVGQGELELPAIRGVGGSLLYLVPEAEALDRQWETDFDLKPGWNKHDGAGLKAVDHIAQTVRFEDILSWTLFYRSIFDLKPLPAVEVPDPGGLVLSQVIENEDASLRIVLNGSQSTRTLSSRFVSQFVGPGVQHMALSTDDIFATAAALAANGVSFLPIPQNYYDDLDAKFDLAPDMLDAMRRTGILYDRDEAGDYFQIYLKALDGGFFIEIVQRRAYRGLGAANAPIRLATQARQTPVTIPLL</sequence>
<keyword evidence="2" id="KW-0456">Lyase</keyword>
<dbReference type="InterPro" id="IPR043700">
    <property type="entry name" value="DSD"/>
</dbReference>
<dbReference type="Pfam" id="PF00903">
    <property type="entry name" value="Glyoxalase"/>
    <property type="match status" value="1"/>
</dbReference>
<evidence type="ECO:0000313" key="5">
    <source>
        <dbReference type="Proteomes" id="UP000078272"/>
    </source>
</evidence>
<comment type="caution">
    <text evidence="4">The sequence shown here is derived from an EMBL/GenBank/DDBJ whole genome shotgun (WGS) entry which is preliminary data.</text>
</comment>
<evidence type="ECO:0000259" key="3">
    <source>
        <dbReference type="PROSITE" id="PS51819"/>
    </source>
</evidence>
<dbReference type="OrthoDB" id="9780241at2"/>
<dbReference type="PANTHER" id="PTHR12110">
    <property type="entry name" value="HYDROXYPYRUVATE ISOMERASE"/>
    <property type="match status" value="1"/>
</dbReference>
<feature type="domain" description="VOC" evidence="3">
    <location>
        <begin position="439"/>
        <end position="588"/>
    </location>
</feature>
<evidence type="ECO:0000256" key="1">
    <source>
        <dbReference type="ARBA" id="ARBA00022723"/>
    </source>
</evidence>
<dbReference type="STRING" id="401562.NS365_18550"/>
<dbReference type="InterPro" id="IPR050312">
    <property type="entry name" value="IolE/XylAMocC-like"/>
</dbReference>
<accession>A0A175RAP4</accession>
<dbReference type="Gene3D" id="3.10.180.10">
    <property type="entry name" value="2,3-Dihydroxybiphenyl 1,2-Dioxygenase, domain 1"/>
    <property type="match status" value="2"/>
</dbReference>